<organism evidence="2 3">
    <name type="scientific">Melanomma pulvis-pyrius CBS 109.77</name>
    <dbReference type="NCBI Taxonomy" id="1314802"/>
    <lineage>
        <taxon>Eukaryota</taxon>
        <taxon>Fungi</taxon>
        <taxon>Dikarya</taxon>
        <taxon>Ascomycota</taxon>
        <taxon>Pezizomycotina</taxon>
        <taxon>Dothideomycetes</taxon>
        <taxon>Pleosporomycetidae</taxon>
        <taxon>Pleosporales</taxon>
        <taxon>Melanommataceae</taxon>
        <taxon>Melanomma</taxon>
    </lineage>
</organism>
<sequence>MAEEPKCKGIDTISLVNVAGGLLDDEGHVRESEGRVGTEEVAGGGLSDDHVKEPGVIVSPEEVSGDGLPDDHIEEASDSVLVIVPIVKVSLDELLTDEPANPEEGGGIRVPNGIVVVVPDGGLPDDVVVIEGLLDDNVKEALDDVAILPMGEVAPDDVPLDELPEIGVALPKDEIERETEDEAMVTDVGFPDGPVKEASDDVVIVRIDKMALDDVWLEAEATLPKDELVREREEEPIVSDGRFPDDHV</sequence>
<feature type="compositionally biased region" description="Basic and acidic residues" evidence="1">
    <location>
        <begin position="26"/>
        <end position="38"/>
    </location>
</feature>
<accession>A0A6A6XF41</accession>
<evidence type="ECO:0000256" key="1">
    <source>
        <dbReference type="SAM" id="MobiDB-lite"/>
    </source>
</evidence>
<feature type="region of interest" description="Disordered" evidence="1">
    <location>
        <begin position="227"/>
        <end position="248"/>
    </location>
</feature>
<keyword evidence="3" id="KW-1185">Reference proteome</keyword>
<name>A0A6A6XF41_9PLEO</name>
<reference evidence="2" key="1">
    <citation type="journal article" date="2020" name="Stud. Mycol.">
        <title>101 Dothideomycetes genomes: a test case for predicting lifestyles and emergence of pathogens.</title>
        <authorList>
            <person name="Haridas S."/>
            <person name="Albert R."/>
            <person name="Binder M."/>
            <person name="Bloem J."/>
            <person name="Labutti K."/>
            <person name="Salamov A."/>
            <person name="Andreopoulos B."/>
            <person name="Baker S."/>
            <person name="Barry K."/>
            <person name="Bills G."/>
            <person name="Bluhm B."/>
            <person name="Cannon C."/>
            <person name="Castanera R."/>
            <person name="Culley D."/>
            <person name="Daum C."/>
            <person name="Ezra D."/>
            <person name="Gonzalez J."/>
            <person name="Henrissat B."/>
            <person name="Kuo A."/>
            <person name="Liang C."/>
            <person name="Lipzen A."/>
            <person name="Lutzoni F."/>
            <person name="Magnuson J."/>
            <person name="Mondo S."/>
            <person name="Nolan M."/>
            <person name="Ohm R."/>
            <person name="Pangilinan J."/>
            <person name="Park H.-J."/>
            <person name="Ramirez L."/>
            <person name="Alfaro M."/>
            <person name="Sun H."/>
            <person name="Tritt A."/>
            <person name="Yoshinaga Y."/>
            <person name="Zwiers L.-H."/>
            <person name="Turgeon B."/>
            <person name="Goodwin S."/>
            <person name="Spatafora J."/>
            <person name="Crous P."/>
            <person name="Grigoriev I."/>
        </authorList>
    </citation>
    <scope>NUCLEOTIDE SEQUENCE</scope>
    <source>
        <strain evidence="2">CBS 109.77</strain>
    </source>
</reference>
<protein>
    <submittedName>
        <fullName evidence="2">Uncharacterized protein</fullName>
    </submittedName>
</protein>
<proteinExistence type="predicted"/>
<feature type="region of interest" description="Disordered" evidence="1">
    <location>
        <begin position="26"/>
        <end position="68"/>
    </location>
</feature>
<dbReference type="AlphaFoldDB" id="A0A6A6XF41"/>
<dbReference type="EMBL" id="MU001895">
    <property type="protein sequence ID" value="KAF2794317.1"/>
    <property type="molecule type" value="Genomic_DNA"/>
</dbReference>
<dbReference type="Proteomes" id="UP000799757">
    <property type="component" value="Unassembled WGS sequence"/>
</dbReference>
<evidence type="ECO:0000313" key="3">
    <source>
        <dbReference type="Proteomes" id="UP000799757"/>
    </source>
</evidence>
<gene>
    <name evidence="2" type="ORF">K505DRAFT_361198</name>
</gene>
<evidence type="ECO:0000313" key="2">
    <source>
        <dbReference type="EMBL" id="KAF2794317.1"/>
    </source>
</evidence>